<protein>
    <submittedName>
        <fullName evidence="2">Uncharacterized protein</fullName>
    </submittedName>
</protein>
<geneLocation type="plasmid" evidence="3">
    <name>pjcm18538 dna</name>
</geneLocation>
<name>A0A7I7RVQ4_9MYCO</name>
<feature type="compositionally biased region" description="Basic and acidic residues" evidence="1">
    <location>
        <begin position="16"/>
        <end position="28"/>
    </location>
</feature>
<evidence type="ECO:0000313" key="2">
    <source>
        <dbReference type="EMBL" id="BBY48573.1"/>
    </source>
</evidence>
<keyword evidence="3" id="KW-1185">Reference proteome</keyword>
<evidence type="ECO:0000256" key="1">
    <source>
        <dbReference type="SAM" id="MobiDB-lite"/>
    </source>
</evidence>
<dbReference type="KEGG" id="marz:MARA_20410"/>
<organism evidence="2 3">
    <name type="scientific">Mycolicibacterium arabiense</name>
    <dbReference type="NCBI Taxonomy" id="1286181"/>
    <lineage>
        <taxon>Bacteria</taxon>
        <taxon>Bacillati</taxon>
        <taxon>Actinomycetota</taxon>
        <taxon>Actinomycetes</taxon>
        <taxon>Mycobacteriales</taxon>
        <taxon>Mycobacteriaceae</taxon>
        <taxon>Mycolicibacterium</taxon>
    </lineage>
</organism>
<dbReference type="Proteomes" id="UP000467428">
    <property type="component" value="Chromosome"/>
</dbReference>
<evidence type="ECO:0000313" key="3">
    <source>
        <dbReference type="Proteomes" id="UP000467428"/>
    </source>
</evidence>
<gene>
    <name evidence="2" type="ORF">MARA_20410</name>
</gene>
<dbReference type="EMBL" id="AP022593">
    <property type="protein sequence ID" value="BBY48573.1"/>
    <property type="molecule type" value="Genomic_DNA"/>
</dbReference>
<proteinExistence type="predicted"/>
<feature type="region of interest" description="Disordered" evidence="1">
    <location>
        <begin position="1"/>
        <end position="28"/>
    </location>
</feature>
<accession>A0A7I7RVQ4</accession>
<sequence length="66" mass="7438">MFSDPRTLEIPALPADRGDESTRVRDPIQPDCALRPTCDSVRNRGGLSVCKTLHLVADKRYGYKMF</sequence>
<reference evidence="2 3" key="1">
    <citation type="journal article" date="2019" name="Emerg. Microbes Infect.">
        <title>Comprehensive subspecies identification of 175 nontuberculous mycobacteria species based on 7547 genomic profiles.</title>
        <authorList>
            <person name="Matsumoto Y."/>
            <person name="Kinjo T."/>
            <person name="Motooka D."/>
            <person name="Nabeya D."/>
            <person name="Jung N."/>
            <person name="Uechi K."/>
            <person name="Horii T."/>
            <person name="Iida T."/>
            <person name="Fujita J."/>
            <person name="Nakamura S."/>
        </authorList>
    </citation>
    <scope>NUCLEOTIDE SEQUENCE [LARGE SCALE GENOMIC DNA]</scope>
    <source>
        <strain evidence="2 3">JCM 18538</strain>
    </source>
</reference>
<dbReference type="AlphaFoldDB" id="A0A7I7RVQ4"/>